<dbReference type="Proteomes" id="UP000294555">
    <property type="component" value="Unassembled WGS sequence"/>
</dbReference>
<reference evidence="4 5" key="1">
    <citation type="submission" date="2019-02" db="EMBL/GenBank/DDBJ databases">
        <title>Investigation of anaerobic lignin degradation for improved lignocellulosic biofuels.</title>
        <authorList>
            <person name="Deangelis K."/>
        </authorList>
    </citation>
    <scope>NUCLEOTIDE SEQUENCE [LARGE SCALE GENOMIC DNA]</scope>
    <source>
        <strain evidence="4 5">159R</strain>
    </source>
</reference>
<keyword evidence="5" id="KW-1185">Reference proteome</keyword>
<dbReference type="OrthoDB" id="34150at2"/>
<dbReference type="Pfam" id="PF06719">
    <property type="entry name" value="AraC_N"/>
    <property type="match status" value="1"/>
</dbReference>
<comment type="caution">
    <text evidence="4">The sequence shown here is derived from an EMBL/GenBank/DDBJ whole genome shotgun (WGS) entry which is preliminary data.</text>
</comment>
<evidence type="ECO:0000313" key="5">
    <source>
        <dbReference type="Proteomes" id="UP000294555"/>
    </source>
</evidence>
<gene>
    <name evidence="4" type="ORF">EZJ58_1592</name>
</gene>
<dbReference type="EMBL" id="SJOI01000001">
    <property type="protein sequence ID" value="TCL03517.1"/>
    <property type="molecule type" value="Genomic_DNA"/>
</dbReference>
<dbReference type="RefSeq" id="WP_132922377.1">
    <property type="nucleotide sequence ID" value="NZ_SJOI01000001.1"/>
</dbReference>
<evidence type="ECO:0000256" key="2">
    <source>
        <dbReference type="ARBA" id="ARBA00023163"/>
    </source>
</evidence>
<dbReference type="InterPro" id="IPR009057">
    <property type="entry name" value="Homeodomain-like_sf"/>
</dbReference>
<dbReference type="SUPFAM" id="SSF46689">
    <property type="entry name" value="Homeodomain-like"/>
    <property type="match status" value="2"/>
</dbReference>
<feature type="domain" description="HTH araC/xylS-type" evidence="3">
    <location>
        <begin position="209"/>
        <end position="307"/>
    </location>
</feature>
<evidence type="ECO:0000256" key="1">
    <source>
        <dbReference type="ARBA" id="ARBA00023015"/>
    </source>
</evidence>
<dbReference type="PROSITE" id="PS01124">
    <property type="entry name" value="HTH_ARAC_FAMILY_2"/>
    <property type="match status" value="1"/>
</dbReference>
<dbReference type="InterPro" id="IPR018060">
    <property type="entry name" value="HTH_AraC"/>
</dbReference>
<dbReference type="PANTHER" id="PTHR43436">
    <property type="entry name" value="ARAC-FAMILY TRANSCRIPTIONAL REGULATOR"/>
    <property type="match status" value="1"/>
</dbReference>
<organism evidence="4 5">
    <name type="scientific">Sodalis ligni</name>
    <dbReference type="NCBI Taxonomy" id="2697027"/>
    <lineage>
        <taxon>Bacteria</taxon>
        <taxon>Pseudomonadati</taxon>
        <taxon>Pseudomonadota</taxon>
        <taxon>Gammaproteobacteria</taxon>
        <taxon>Enterobacterales</taxon>
        <taxon>Bruguierivoracaceae</taxon>
        <taxon>Sodalis</taxon>
    </lineage>
</organism>
<dbReference type="Gene3D" id="1.10.10.60">
    <property type="entry name" value="Homeodomain-like"/>
    <property type="match status" value="1"/>
</dbReference>
<proteinExistence type="predicted"/>
<keyword evidence="1" id="KW-0805">Transcription regulation</keyword>
<protein>
    <submittedName>
        <fullName evidence="4">AraC family transcriptional regulator</fullName>
    </submittedName>
</protein>
<dbReference type="InterPro" id="IPR009594">
    <property type="entry name" value="Tscrpt_reg_HTH_AraC_N"/>
</dbReference>
<dbReference type="GO" id="GO:0003700">
    <property type="term" value="F:DNA-binding transcription factor activity"/>
    <property type="evidence" value="ECO:0007669"/>
    <property type="project" value="InterPro"/>
</dbReference>
<dbReference type="Pfam" id="PF12833">
    <property type="entry name" value="HTH_18"/>
    <property type="match status" value="1"/>
</dbReference>
<dbReference type="PANTHER" id="PTHR43436:SF1">
    <property type="entry name" value="TRANSCRIPTIONAL REGULATORY PROTEIN"/>
    <property type="match status" value="1"/>
</dbReference>
<sequence>MTRIIGESDAGGQDGVTLALLCEEVRGWFDGVPVEQRFVHTELPGLTFIRFCHPTEMGRGLLSPSLCLVLQGSKKILLGKAFTAYGGGSYLLSTLDMPISGQVAEATPATPYLGLRIELDVREIAALIIDMGIEVVPRGAETTGVFVDKSDAELRDAFLRLVRLLKKPEDSAVLLPLVKREIFYRLLKAKSGSVLYQAVVSHANDRGVHQAILWIKDHFKEPMRVDTLAKLANMSASVLHRRFKEMTVMSPLQYQKHLRLLEARKLLLDGSLDAASAAFSVGYQSPSQFSREYRRYFGISPLRDREGLKSREADYE</sequence>
<dbReference type="SMART" id="SM00342">
    <property type="entry name" value="HTH_ARAC"/>
    <property type="match status" value="1"/>
</dbReference>
<name>A0A4R1N9Z5_9GAMM</name>
<dbReference type="AlphaFoldDB" id="A0A4R1N9Z5"/>
<evidence type="ECO:0000313" key="4">
    <source>
        <dbReference type="EMBL" id="TCL03517.1"/>
    </source>
</evidence>
<dbReference type="GO" id="GO:0043565">
    <property type="term" value="F:sequence-specific DNA binding"/>
    <property type="evidence" value="ECO:0007669"/>
    <property type="project" value="InterPro"/>
</dbReference>
<accession>A0A4R1N9Z5</accession>
<keyword evidence="2" id="KW-0804">Transcription</keyword>
<evidence type="ECO:0000259" key="3">
    <source>
        <dbReference type="PROSITE" id="PS01124"/>
    </source>
</evidence>